<dbReference type="RefSeq" id="WP_165060126.1">
    <property type="nucleotide sequence ID" value="NZ_JAADJS010000003.1"/>
</dbReference>
<evidence type="ECO:0000313" key="2">
    <source>
        <dbReference type="Proteomes" id="UP000476696"/>
    </source>
</evidence>
<comment type="caution">
    <text evidence="1">The sequence shown here is derived from an EMBL/GenBank/DDBJ whole genome shotgun (WGS) entry which is preliminary data.</text>
</comment>
<gene>
    <name evidence="1" type="ORF">GW579_16020</name>
</gene>
<dbReference type="EMBL" id="JAADJS010000003">
    <property type="protein sequence ID" value="NGX88585.1"/>
    <property type="molecule type" value="Genomic_DNA"/>
</dbReference>
<name>A0A6M2B6C7_9GAMM</name>
<reference evidence="1 2" key="1">
    <citation type="submission" date="2020-03" db="EMBL/GenBank/DDBJ databases">
        <title>Rahnella aceri sp. nov., isoated from traditional Jeju Makgeolli.</title>
        <authorList>
            <person name="Kim I.S."/>
            <person name="Jeon D."/>
        </authorList>
    </citation>
    <scope>NUCLEOTIDE SEQUENCE [LARGE SCALE GENOMIC DNA]</scope>
    <source>
        <strain evidence="1 2">Lac-M11</strain>
    </source>
</reference>
<dbReference type="Proteomes" id="UP000476696">
    <property type="component" value="Unassembled WGS sequence"/>
</dbReference>
<evidence type="ECO:0000313" key="1">
    <source>
        <dbReference type="EMBL" id="NGX88585.1"/>
    </source>
</evidence>
<organism evidence="1 2">
    <name type="scientific">Rahnella contaminans</name>
    <dbReference type="NCBI Taxonomy" id="2703882"/>
    <lineage>
        <taxon>Bacteria</taxon>
        <taxon>Pseudomonadati</taxon>
        <taxon>Pseudomonadota</taxon>
        <taxon>Gammaproteobacteria</taxon>
        <taxon>Enterobacterales</taxon>
        <taxon>Yersiniaceae</taxon>
        <taxon>Rahnella</taxon>
    </lineage>
</organism>
<keyword evidence="2" id="KW-1185">Reference proteome</keyword>
<proteinExistence type="predicted"/>
<accession>A0A6M2B6C7</accession>
<dbReference type="AlphaFoldDB" id="A0A6M2B6C7"/>
<sequence length="196" mass="22686">MNVIYIDQSAFHQQGLASLINELNIHCCSDIRDIDNILSQTEMFFQPPLFVIFDFPAHFLTALTCAERLAELKRKFGVKLILFSDKNKKPFNFNKNSMHVDFFVDKKLPPAIILSLINRIIKNETKTPRPFAIHAQNELNENEIIFLRCLFTKGSIDGVARVTRKKPKALYSYQANLVKKLNLKNTLHLYKSFILN</sequence>
<protein>
    <submittedName>
        <fullName evidence="1">LuxR family transcriptional regulator</fullName>
    </submittedName>
</protein>